<keyword evidence="3" id="KW-1133">Transmembrane helix</keyword>
<name>A0A1D1XP78_9ARAE</name>
<evidence type="ECO:0000259" key="4">
    <source>
        <dbReference type="Pfam" id="PF00127"/>
    </source>
</evidence>
<evidence type="ECO:0000256" key="2">
    <source>
        <dbReference type="ARBA" id="ARBA00023008"/>
    </source>
</evidence>
<accession>A0A1D1XP78</accession>
<dbReference type="PANTHER" id="PTHR34883">
    <property type="entry name" value="SERINE-RICH PROTEIN, PUTATIVE-RELATED-RELATED"/>
    <property type="match status" value="1"/>
</dbReference>
<keyword evidence="1" id="KW-0479">Metal-binding</keyword>
<dbReference type="GO" id="GO:0009055">
    <property type="term" value="F:electron transfer activity"/>
    <property type="evidence" value="ECO:0007669"/>
    <property type="project" value="InterPro"/>
</dbReference>
<dbReference type="AlphaFoldDB" id="A0A1D1XP78"/>
<dbReference type="Gene3D" id="2.60.40.420">
    <property type="entry name" value="Cupredoxins - blue copper proteins"/>
    <property type="match status" value="1"/>
</dbReference>
<dbReference type="InterPro" id="IPR008972">
    <property type="entry name" value="Cupredoxin"/>
</dbReference>
<dbReference type="Pfam" id="PF00127">
    <property type="entry name" value="Copper-bind"/>
    <property type="match status" value="1"/>
</dbReference>
<feature type="transmembrane region" description="Helical" evidence="3">
    <location>
        <begin position="16"/>
        <end position="33"/>
    </location>
</feature>
<dbReference type="InterPro" id="IPR000923">
    <property type="entry name" value="BlueCu_1"/>
</dbReference>
<dbReference type="GO" id="GO:0005507">
    <property type="term" value="F:copper ion binding"/>
    <property type="evidence" value="ECO:0007669"/>
    <property type="project" value="InterPro"/>
</dbReference>
<dbReference type="InterPro" id="IPR052953">
    <property type="entry name" value="Ser-rich/MCO-related"/>
</dbReference>
<keyword evidence="2" id="KW-0186">Copper</keyword>
<evidence type="ECO:0000313" key="5">
    <source>
        <dbReference type="EMBL" id="JAT44186.1"/>
    </source>
</evidence>
<proteinExistence type="predicted"/>
<organism evidence="5">
    <name type="scientific">Anthurium amnicola</name>
    <dbReference type="NCBI Taxonomy" id="1678845"/>
    <lineage>
        <taxon>Eukaryota</taxon>
        <taxon>Viridiplantae</taxon>
        <taxon>Streptophyta</taxon>
        <taxon>Embryophyta</taxon>
        <taxon>Tracheophyta</taxon>
        <taxon>Spermatophyta</taxon>
        <taxon>Magnoliopsida</taxon>
        <taxon>Liliopsida</taxon>
        <taxon>Araceae</taxon>
        <taxon>Pothoideae</taxon>
        <taxon>Potheae</taxon>
        <taxon>Anthurium</taxon>
    </lineage>
</organism>
<protein>
    <submittedName>
        <fullName evidence="5">Plastocyanin</fullName>
    </submittedName>
</protein>
<dbReference type="PANTHER" id="PTHR34883:SF15">
    <property type="entry name" value="EXTRACELLULAR SERINE-RICH PROTEIN"/>
    <property type="match status" value="1"/>
</dbReference>
<keyword evidence="3" id="KW-0472">Membrane</keyword>
<reference evidence="5" key="1">
    <citation type="submission" date="2015-07" db="EMBL/GenBank/DDBJ databases">
        <title>Transcriptome Assembly of Anthurium amnicola.</title>
        <authorList>
            <person name="Suzuki J."/>
        </authorList>
    </citation>
    <scope>NUCLEOTIDE SEQUENCE</scope>
</reference>
<dbReference type="SUPFAM" id="SSF49503">
    <property type="entry name" value="Cupredoxins"/>
    <property type="match status" value="1"/>
</dbReference>
<sequence length="193" mass="20635">KKNIYIYRVKMAQQKNIIRLCFVFSLLITYVYTKNITVNVGGGEGVLKFDPQNVTNAEKGDFITWKFQGGNHNVVQSDGLGACEISQNASAFQSTTNPPSKEFGISIADDKTTIYYFCSVANHCKSGMWGAIYVGGTAPPSIANSTTSATASPSASASAVPAGKKSFAVKNFGDLNLVTFASLIVSASIKFLF</sequence>
<evidence type="ECO:0000256" key="1">
    <source>
        <dbReference type="ARBA" id="ARBA00022723"/>
    </source>
</evidence>
<feature type="non-terminal residue" evidence="5">
    <location>
        <position position="1"/>
    </location>
</feature>
<feature type="domain" description="Blue (type 1) copper" evidence="4">
    <location>
        <begin position="37"/>
        <end position="134"/>
    </location>
</feature>
<keyword evidence="3" id="KW-0812">Transmembrane</keyword>
<dbReference type="EMBL" id="GDJX01023750">
    <property type="protein sequence ID" value="JAT44186.1"/>
    <property type="molecule type" value="Transcribed_RNA"/>
</dbReference>
<evidence type="ECO:0000256" key="3">
    <source>
        <dbReference type="SAM" id="Phobius"/>
    </source>
</evidence>
<gene>
    <name evidence="5" type="primary">petE_2</name>
    <name evidence="5" type="ORF">g.20663</name>
</gene>